<keyword evidence="2" id="KW-1185">Reference proteome</keyword>
<dbReference type="InterPro" id="IPR002736">
    <property type="entry name" value="CitG"/>
</dbReference>
<dbReference type="Gene3D" id="1.10.4200.10">
    <property type="entry name" value="Triphosphoribosyl-dephospho-CoA protein"/>
    <property type="match status" value="1"/>
</dbReference>
<dbReference type="eggNOG" id="arCOG04238">
    <property type="taxonomic scope" value="Archaea"/>
</dbReference>
<name>H8I618_METCZ</name>
<sequence length="290" mass="32215">MDGYFTPSFLARCAALAMILEVSGTPKPGNVDRDHDYAGTRYEDFLASAVGVYPVLEKACREGGIGSLILEASGESVRWQGGGNTHFGAYILLFPLLKAAMLGPPDRLRENAIDIVKETTVEDAVDFYRAFSVVDVRMKRPQDLGEAERALDVSSESAIDELRKRGITLYGVMQASSKNDMIAREWVDGFRRSFKAADKIFTKRRAGTMNDAIVLSYLELLAEEPDTFIVKKYDMDKALYVQGLAIDVLERRMTLRELSHRLYIEKINPGSTADLIIAGLFIALLNGMKV</sequence>
<keyword evidence="1" id="KW-0808">Transferase</keyword>
<dbReference type="GeneID" id="11971633"/>
<dbReference type="RefSeq" id="WP_014406083.1">
    <property type="nucleotide sequence ID" value="NC_017034.1"/>
</dbReference>
<dbReference type="PANTHER" id="PTHR42280:SF1">
    <property type="entry name" value="CITG FAMILY PROTEIN"/>
    <property type="match status" value="1"/>
</dbReference>
<dbReference type="OrthoDB" id="85890at2157"/>
<dbReference type="GO" id="GO:0005524">
    <property type="term" value="F:ATP binding"/>
    <property type="evidence" value="ECO:0007669"/>
    <property type="project" value="InterPro"/>
</dbReference>
<dbReference type="EC" id="2.4.2.52" evidence="1"/>
<keyword evidence="1" id="KW-0328">Glycosyltransferase</keyword>
<reference evidence="1 2" key="1">
    <citation type="journal article" date="2012" name="J. Bacteriol.">
        <title>Complete genome sequence of a thermophilic methanogen, Methanocella conradii HZ254, isolated from Chinese rice field soil.</title>
        <authorList>
            <person name="Lu Z."/>
            <person name="Lu Y."/>
        </authorList>
    </citation>
    <scope>NUCLEOTIDE SEQUENCE [LARGE SCALE GENOMIC DNA]</scope>
    <source>
        <strain evidence="2">DSM 24694 / JCM 17849 / CGMCC 1.5162 / HZ254</strain>
    </source>
</reference>
<dbReference type="KEGG" id="mez:Mtc_1500"/>
<dbReference type="HOGENOM" id="CLU_063627_0_0_2"/>
<dbReference type="GO" id="GO:0046917">
    <property type="term" value="F:triphosphoribosyl-dephospho-CoA synthase activity"/>
    <property type="evidence" value="ECO:0007669"/>
    <property type="project" value="UniProtKB-EC"/>
</dbReference>
<dbReference type="Pfam" id="PF01874">
    <property type="entry name" value="CitG"/>
    <property type="match status" value="1"/>
</dbReference>
<proteinExistence type="predicted"/>
<dbReference type="AlphaFoldDB" id="H8I618"/>
<organism evidence="1 2">
    <name type="scientific">Methanocella conradii (strain DSM 24694 / JCM 17849 / CGMCC 1.5162 / HZ254)</name>
    <dbReference type="NCBI Taxonomy" id="1041930"/>
    <lineage>
        <taxon>Archaea</taxon>
        <taxon>Methanobacteriati</taxon>
        <taxon>Methanobacteriota</taxon>
        <taxon>Stenosarchaea group</taxon>
        <taxon>Methanomicrobia</taxon>
        <taxon>Methanocellales</taxon>
        <taxon>Methanocellaceae</taxon>
        <taxon>Methanocella</taxon>
    </lineage>
</organism>
<evidence type="ECO:0000313" key="2">
    <source>
        <dbReference type="Proteomes" id="UP000005233"/>
    </source>
</evidence>
<dbReference type="GO" id="GO:0016757">
    <property type="term" value="F:glycosyltransferase activity"/>
    <property type="evidence" value="ECO:0007669"/>
    <property type="project" value="UniProtKB-KW"/>
</dbReference>
<evidence type="ECO:0000313" key="1">
    <source>
        <dbReference type="EMBL" id="AFD00252.1"/>
    </source>
</evidence>
<dbReference type="PANTHER" id="PTHR42280">
    <property type="entry name" value="CITG FAMILY PROTEIN"/>
    <property type="match status" value="1"/>
</dbReference>
<gene>
    <name evidence="1" type="ordered locus">Mtc_1500</name>
</gene>
<dbReference type="Proteomes" id="UP000005233">
    <property type="component" value="Chromosome"/>
</dbReference>
<protein>
    <submittedName>
        <fullName evidence="1">Triphosphoribosyl-dephospho-CoA synthetase</fullName>
        <ecNumber evidence="1">2.4.2.52</ecNumber>
    </submittedName>
</protein>
<dbReference type="EMBL" id="CP003243">
    <property type="protein sequence ID" value="AFD00252.1"/>
    <property type="molecule type" value="Genomic_DNA"/>
</dbReference>
<accession>H8I618</accession>
<dbReference type="STRING" id="1041930.Mtc_1500"/>